<keyword evidence="3 7" id="KW-0812">Transmembrane</keyword>
<comment type="similarity">
    <text evidence="2">Belongs to the SYG1 (TC 2.A.94) family.</text>
</comment>
<feature type="transmembrane region" description="Helical" evidence="7">
    <location>
        <begin position="407"/>
        <end position="428"/>
    </location>
</feature>
<protein>
    <submittedName>
        <fullName evidence="10">7582_t:CDS:1</fullName>
    </submittedName>
</protein>
<dbReference type="PANTHER" id="PTHR10783">
    <property type="entry name" value="XENOTROPIC AND POLYTROPIC RETROVIRUS RECEPTOR 1-RELATED"/>
    <property type="match status" value="1"/>
</dbReference>
<dbReference type="Proteomes" id="UP000789342">
    <property type="component" value="Unassembled WGS sequence"/>
</dbReference>
<dbReference type="CDD" id="cd14475">
    <property type="entry name" value="SPX_SYG1_like"/>
    <property type="match status" value="1"/>
</dbReference>
<evidence type="ECO:0000313" key="11">
    <source>
        <dbReference type="Proteomes" id="UP000789342"/>
    </source>
</evidence>
<feature type="transmembrane region" description="Helical" evidence="7">
    <location>
        <begin position="365"/>
        <end position="386"/>
    </location>
</feature>
<comment type="caution">
    <text evidence="10">The sequence shown here is derived from an EMBL/GenBank/DDBJ whole genome shotgun (WGS) entry which is preliminary data.</text>
</comment>
<dbReference type="Pfam" id="PF03124">
    <property type="entry name" value="EXS"/>
    <property type="match status" value="1"/>
</dbReference>
<keyword evidence="4 7" id="KW-1133">Transmembrane helix</keyword>
<reference evidence="10" key="1">
    <citation type="submission" date="2021-06" db="EMBL/GenBank/DDBJ databases">
        <authorList>
            <person name="Kallberg Y."/>
            <person name="Tangrot J."/>
            <person name="Rosling A."/>
        </authorList>
    </citation>
    <scope>NUCLEOTIDE SEQUENCE</scope>
    <source>
        <strain evidence="10">CL551</strain>
    </source>
</reference>
<dbReference type="InterPro" id="IPR004342">
    <property type="entry name" value="EXS_C"/>
</dbReference>
<dbReference type="GO" id="GO:0000822">
    <property type="term" value="F:inositol hexakisphosphate binding"/>
    <property type="evidence" value="ECO:0007669"/>
    <property type="project" value="TreeGrafter"/>
</dbReference>
<evidence type="ECO:0000256" key="7">
    <source>
        <dbReference type="SAM" id="Phobius"/>
    </source>
</evidence>
<dbReference type="Pfam" id="PF03105">
    <property type="entry name" value="SPX"/>
    <property type="match status" value="2"/>
</dbReference>
<evidence type="ECO:0000256" key="3">
    <source>
        <dbReference type="ARBA" id="ARBA00022692"/>
    </source>
</evidence>
<evidence type="ECO:0000256" key="1">
    <source>
        <dbReference type="ARBA" id="ARBA00004141"/>
    </source>
</evidence>
<dbReference type="PROSITE" id="PS51382">
    <property type="entry name" value="SPX"/>
    <property type="match status" value="1"/>
</dbReference>
<evidence type="ECO:0000256" key="4">
    <source>
        <dbReference type="ARBA" id="ARBA00022989"/>
    </source>
</evidence>
<feature type="domain" description="SPX" evidence="9">
    <location>
        <begin position="1"/>
        <end position="262"/>
    </location>
</feature>
<evidence type="ECO:0000259" key="9">
    <source>
        <dbReference type="PROSITE" id="PS51382"/>
    </source>
</evidence>
<dbReference type="GO" id="GO:0005794">
    <property type="term" value="C:Golgi apparatus"/>
    <property type="evidence" value="ECO:0007669"/>
    <property type="project" value="TreeGrafter"/>
</dbReference>
<name>A0A9N8VCG4_9GLOM</name>
<evidence type="ECO:0000256" key="5">
    <source>
        <dbReference type="ARBA" id="ARBA00023136"/>
    </source>
</evidence>
<evidence type="ECO:0000256" key="2">
    <source>
        <dbReference type="ARBA" id="ARBA00009665"/>
    </source>
</evidence>
<keyword evidence="11" id="KW-1185">Reference proteome</keyword>
<dbReference type="OrthoDB" id="9970435at2759"/>
<sequence>MKFAKTLQSEVVLEWSTKYVDYKGLKGKLRAVERAKRNRENRLSATTFRRSLESYRSYPNDVNDDHRSEFSVKQPPGLLSNASQRAMSFTSIAESTGSWFNKVSFMLSNWKKHSADSVFPDHHPTPIVITSLETLMLQANRQEREFFTMLQEELDKVNYFYEVKEKESIDSFEVVKQQYSQGEWTKKNTNSGSRVIGSPDERLQKELKRKDIWKLIKKALFEIYRGTELLRKYRTLNQIAFTKVLKKYDKIANVNASKLYMSTVVNEKGFTKSKRLEKLIREIEDFYSEHFEEGSRRRSMKKLRIPSKKHINHYSSAWRTGIYLGMAIPLFVQSIYYVFHKNSDVFRQNVSAGFDYTDRYHLMQLYAGMGLPIIFSLMIGINMFVWTRARINYKFIFEFDPRDNIDYHQYLEIPSFMFLVFSFFMYATTQNTFGIKQVEYPKILLIIFLAIIFMPFKRFYYGARRWFIFSVARIFGSPFTTIGFSDFFIADELTSLTYSFSTLQLFLCTCSYSSDSCEFLCYTSTSCITPILASIPAILRSLQCLRRLHDTHKSVHLMNFGKYMSTVITISTLYLYRKHISTNTSSNINIIKFLWALSQGVNSIYTTLWDIKMDWRLFQSGPNLFLRDQLAYRRKWIYYCGMIANGLLRCSWILILIKDTSIVVFSVAFGEILRRWIWNFFRVENDHANNCVKSRAIGIDKIISKLKGDPIIDKQDLGDFSTRSGDSAEDGLKLHRPHGKFDGSFNYTTLGYGDHFNKDKDSLDHGPNLNKTNRSTDVKNKNRQNHNAQILNNKKKQVKSEKDGDRLIPEHRRAPDHEIEKDEDYVEGDYWSEPVGQTKKP</sequence>
<comment type="subcellular location">
    <subcellularLocation>
        <location evidence="1">Membrane</location>
        <topology evidence="1">Multi-pass membrane protein</topology>
    </subcellularLocation>
</comment>
<feature type="transmembrane region" description="Helical" evidence="7">
    <location>
        <begin position="317"/>
        <end position="339"/>
    </location>
</feature>
<evidence type="ECO:0000256" key="6">
    <source>
        <dbReference type="SAM" id="MobiDB-lite"/>
    </source>
</evidence>
<feature type="transmembrane region" description="Helical" evidence="7">
    <location>
        <begin position="440"/>
        <end position="456"/>
    </location>
</feature>
<feature type="transmembrane region" description="Helical" evidence="7">
    <location>
        <begin position="468"/>
        <end position="489"/>
    </location>
</feature>
<gene>
    <name evidence="10" type="ORF">AMORRO_LOCUS632</name>
</gene>
<dbReference type="PANTHER" id="PTHR10783:SF103">
    <property type="entry name" value="SOLUTE CARRIER FAMILY 53 MEMBER 1"/>
    <property type="match status" value="1"/>
</dbReference>
<keyword evidence="5 7" id="KW-0472">Membrane</keyword>
<evidence type="ECO:0000313" key="10">
    <source>
        <dbReference type="EMBL" id="CAG8446322.1"/>
    </source>
</evidence>
<dbReference type="GO" id="GO:0006817">
    <property type="term" value="P:phosphate ion transport"/>
    <property type="evidence" value="ECO:0007669"/>
    <property type="project" value="TreeGrafter"/>
</dbReference>
<organism evidence="10 11">
    <name type="scientific">Acaulospora morrowiae</name>
    <dbReference type="NCBI Taxonomy" id="94023"/>
    <lineage>
        <taxon>Eukaryota</taxon>
        <taxon>Fungi</taxon>
        <taxon>Fungi incertae sedis</taxon>
        <taxon>Mucoromycota</taxon>
        <taxon>Glomeromycotina</taxon>
        <taxon>Glomeromycetes</taxon>
        <taxon>Diversisporales</taxon>
        <taxon>Acaulosporaceae</taxon>
        <taxon>Acaulospora</taxon>
    </lineage>
</organism>
<dbReference type="GO" id="GO:0005886">
    <property type="term" value="C:plasma membrane"/>
    <property type="evidence" value="ECO:0007669"/>
    <property type="project" value="TreeGrafter"/>
</dbReference>
<dbReference type="GO" id="GO:0016036">
    <property type="term" value="P:cellular response to phosphate starvation"/>
    <property type="evidence" value="ECO:0007669"/>
    <property type="project" value="TreeGrafter"/>
</dbReference>
<proteinExistence type="inferred from homology"/>
<dbReference type="AlphaFoldDB" id="A0A9N8VCG4"/>
<feature type="domain" description="EXS" evidence="8">
    <location>
        <begin position="520"/>
        <end position="714"/>
    </location>
</feature>
<dbReference type="PROSITE" id="PS51380">
    <property type="entry name" value="EXS"/>
    <property type="match status" value="1"/>
</dbReference>
<feature type="region of interest" description="Disordered" evidence="6">
    <location>
        <begin position="758"/>
        <end position="841"/>
    </location>
</feature>
<dbReference type="InterPro" id="IPR004331">
    <property type="entry name" value="SPX_dom"/>
</dbReference>
<accession>A0A9N8VCG4</accession>
<dbReference type="EMBL" id="CAJVPV010000190">
    <property type="protein sequence ID" value="CAG8446322.1"/>
    <property type="molecule type" value="Genomic_DNA"/>
</dbReference>
<feature type="compositionally biased region" description="Basic and acidic residues" evidence="6">
    <location>
        <begin position="798"/>
        <end position="820"/>
    </location>
</feature>
<evidence type="ECO:0000259" key="8">
    <source>
        <dbReference type="PROSITE" id="PS51380"/>
    </source>
</evidence>